<evidence type="ECO:0000313" key="1">
    <source>
        <dbReference type="EMBL" id="JAH77873.1"/>
    </source>
</evidence>
<dbReference type="AlphaFoldDB" id="A0A0E9VKY0"/>
<reference evidence="1" key="2">
    <citation type="journal article" date="2015" name="Fish Shellfish Immunol.">
        <title>Early steps in the European eel (Anguilla anguilla)-Vibrio vulnificus interaction in the gills: Role of the RtxA13 toxin.</title>
        <authorList>
            <person name="Callol A."/>
            <person name="Pajuelo D."/>
            <person name="Ebbesson L."/>
            <person name="Teles M."/>
            <person name="MacKenzie S."/>
            <person name="Amaro C."/>
        </authorList>
    </citation>
    <scope>NUCLEOTIDE SEQUENCE</scope>
</reference>
<reference evidence="1" key="1">
    <citation type="submission" date="2014-11" db="EMBL/GenBank/DDBJ databases">
        <authorList>
            <person name="Amaro Gonzalez C."/>
        </authorList>
    </citation>
    <scope>NUCLEOTIDE SEQUENCE</scope>
</reference>
<sequence>MSRFLGSSKEPLSSHSQTG</sequence>
<accession>A0A0E9VKY0</accession>
<organism evidence="1">
    <name type="scientific">Anguilla anguilla</name>
    <name type="common">European freshwater eel</name>
    <name type="synonym">Muraena anguilla</name>
    <dbReference type="NCBI Taxonomy" id="7936"/>
    <lineage>
        <taxon>Eukaryota</taxon>
        <taxon>Metazoa</taxon>
        <taxon>Chordata</taxon>
        <taxon>Craniata</taxon>
        <taxon>Vertebrata</taxon>
        <taxon>Euteleostomi</taxon>
        <taxon>Actinopterygii</taxon>
        <taxon>Neopterygii</taxon>
        <taxon>Teleostei</taxon>
        <taxon>Anguilliformes</taxon>
        <taxon>Anguillidae</taxon>
        <taxon>Anguilla</taxon>
    </lineage>
</organism>
<proteinExistence type="predicted"/>
<dbReference type="EMBL" id="GBXM01030704">
    <property type="protein sequence ID" value="JAH77873.1"/>
    <property type="molecule type" value="Transcribed_RNA"/>
</dbReference>
<protein>
    <submittedName>
        <fullName evidence="1">Uncharacterized protein</fullName>
    </submittedName>
</protein>
<name>A0A0E9VKY0_ANGAN</name>